<evidence type="ECO:0000313" key="4">
    <source>
        <dbReference type="Proteomes" id="UP001497482"/>
    </source>
</evidence>
<dbReference type="InterPro" id="IPR001878">
    <property type="entry name" value="Znf_CCHC"/>
</dbReference>
<keyword evidence="1" id="KW-0479">Metal-binding</keyword>
<keyword evidence="1" id="KW-0863">Zinc-finger</keyword>
<dbReference type="GO" id="GO:0003676">
    <property type="term" value="F:nucleic acid binding"/>
    <property type="evidence" value="ECO:0007669"/>
    <property type="project" value="InterPro"/>
</dbReference>
<reference evidence="3 4" key="1">
    <citation type="submission" date="2024-04" db="EMBL/GenBank/DDBJ databases">
        <authorList>
            <person name="Waldvogel A.-M."/>
            <person name="Schoenle A."/>
        </authorList>
    </citation>
    <scope>NUCLEOTIDE SEQUENCE [LARGE SCALE GENOMIC DNA]</scope>
</reference>
<dbReference type="AlphaFoldDB" id="A0AAV2JXR5"/>
<sequence length="145" mass="15990">MPGMAGDRGLEQLTRRHAVKLIPAAPCPVEEATLAVGKEVGYVHIKSASRMNGAVVNFLSSTEKVVEPEYVVFHRRQVLKDNSELNLSFTFKVDGFSYVIFASSENMKCFGCSAEGHLIRACPERVDQNVPRNNAQTPAHLCSLR</sequence>
<organism evidence="3 4">
    <name type="scientific">Knipowitschia caucasica</name>
    <name type="common">Caucasian dwarf goby</name>
    <name type="synonym">Pomatoschistus caucasicus</name>
    <dbReference type="NCBI Taxonomy" id="637954"/>
    <lineage>
        <taxon>Eukaryota</taxon>
        <taxon>Metazoa</taxon>
        <taxon>Chordata</taxon>
        <taxon>Craniata</taxon>
        <taxon>Vertebrata</taxon>
        <taxon>Euteleostomi</taxon>
        <taxon>Actinopterygii</taxon>
        <taxon>Neopterygii</taxon>
        <taxon>Teleostei</taxon>
        <taxon>Neoteleostei</taxon>
        <taxon>Acanthomorphata</taxon>
        <taxon>Gobiaria</taxon>
        <taxon>Gobiiformes</taxon>
        <taxon>Gobioidei</taxon>
        <taxon>Gobiidae</taxon>
        <taxon>Gobiinae</taxon>
        <taxon>Knipowitschia</taxon>
    </lineage>
</organism>
<dbReference type="Gene3D" id="4.10.60.10">
    <property type="entry name" value="Zinc finger, CCHC-type"/>
    <property type="match status" value="1"/>
</dbReference>
<gene>
    <name evidence="3" type="ORF">KC01_LOCUS11620</name>
</gene>
<dbReference type="Proteomes" id="UP001497482">
    <property type="component" value="Chromosome 14"/>
</dbReference>
<keyword evidence="4" id="KW-1185">Reference proteome</keyword>
<evidence type="ECO:0000256" key="1">
    <source>
        <dbReference type="PROSITE-ProRule" id="PRU00047"/>
    </source>
</evidence>
<keyword evidence="1" id="KW-0862">Zinc</keyword>
<dbReference type="PROSITE" id="PS50158">
    <property type="entry name" value="ZF_CCHC"/>
    <property type="match status" value="1"/>
</dbReference>
<feature type="domain" description="CCHC-type" evidence="2">
    <location>
        <begin position="108"/>
        <end position="124"/>
    </location>
</feature>
<dbReference type="EMBL" id="OZ035836">
    <property type="protein sequence ID" value="CAL1580822.1"/>
    <property type="molecule type" value="Genomic_DNA"/>
</dbReference>
<protein>
    <recommendedName>
        <fullName evidence="2">CCHC-type domain-containing protein</fullName>
    </recommendedName>
</protein>
<name>A0AAV2JXR5_KNICA</name>
<dbReference type="SUPFAM" id="SSF57756">
    <property type="entry name" value="Retrovirus zinc finger-like domains"/>
    <property type="match status" value="1"/>
</dbReference>
<evidence type="ECO:0000313" key="3">
    <source>
        <dbReference type="EMBL" id="CAL1580822.1"/>
    </source>
</evidence>
<proteinExistence type="predicted"/>
<dbReference type="InterPro" id="IPR036875">
    <property type="entry name" value="Znf_CCHC_sf"/>
</dbReference>
<evidence type="ECO:0000259" key="2">
    <source>
        <dbReference type="PROSITE" id="PS50158"/>
    </source>
</evidence>
<accession>A0AAV2JXR5</accession>
<dbReference type="GO" id="GO:0008270">
    <property type="term" value="F:zinc ion binding"/>
    <property type="evidence" value="ECO:0007669"/>
    <property type="project" value="UniProtKB-KW"/>
</dbReference>